<dbReference type="SUPFAM" id="SSF50630">
    <property type="entry name" value="Acid proteases"/>
    <property type="match status" value="1"/>
</dbReference>
<dbReference type="CDD" id="cd12087">
    <property type="entry name" value="TM_EGFR-like"/>
    <property type="match status" value="1"/>
</dbReference>
<dbReference type="EMBL" id="FQ790358">
    <property type="protein sequence ID" value="CCD55951.1"/>
    <property type="molecule type" value="Genomic_DNA"/>
</dbReference>
<name>G2YWF3_BOTF4</name>
<evidence type="ECO:0000256" key="2">
    <source>
        <dbReference type="SAM" id="Phobius"/>
    </source>
</evidence>
<feature type="chain" id="PRO_5003440842" description="Peptidase A1 domain-containing protein" evidence="3">
    <location>
        <begin position="17"/>
        <end position="549"/>
    </location>
</feature>
<feature type="region of interest" description="Disordered" evidence="1">
    <location>
        <begin position="431"/>
        <end position="454"/>
    </location>
</feature>
<dbReference type="PANTHER" id="PTHR16861:SF4">
    <property type="entry name" value="SH3 DOMAIN PROTEIN (AFU_ORTHOLOGUE AFUA_1G13610)"/>
    <property type="match status" value="1"/>
</dbReference>
<sequence length="549" mass="60236">MHFSLFFIFLCSLTEAASCNYSAISLPLKDIQVIPDIENSYMRGIPVTVGTPAQNIVVLPWAELNNTWLYDYDSLCDSSIIFDDTICRVRRGNFFFENGSTTYEKGRNMVAVGAATVETASYGAESGIADLMTTSLAGSDIFSPGSTNLSEFPIGIPRKNWDHGYTILHAMGMGTNSTYLNSLVETGKIASRVWSIFWGRMWIDQPLDGQVVMGGYDQEKVIGQNYTQELDYSEATGCWTGMKVTISDIELVDRTGTTTSIFPPNFALPVCIVPQRQLLIEAPGSILDTFQNKTNTQTTGVSYGLHWLAQLYDATNYFQGDLSIKLSSGLEVTIPNSQFMPPFVTIERNGSRVFNQSEREFLYGVTSDQPSTLGRYFLTAAYLMVNHDENTFTLWQANPSTATNLVPTITKDTAESCANVTTNGTVVVNGTLTTEPGASDTAGASQPETDAKSDKQIGLSHGALAGIAVGVVLAVVILAGIAWSMLRKKKLKQEPRPAEVVYHQPPAFVPDSTFAGFHEVHGTQSKYEMDASRRTYEYGHRDEPVQELP</sequence>
<dbReference type="PROSITE" id="PS51767">
    <property type="entry name" value="PEPTIDASE_A1"/>
    <property type="match status" value="1"/>
</dbReference>
<organism evidence="5 6">
    <name type="scientific">Botryotinia fuckeliana (strain T4)</name>
    <name type="common">Noble rot fungus</name>
    <name type="synonym">Botrytis cinerea</name>
    <dbReference type="NCBI Taxonomy" id="999810"/>
    <lineage>
        <taxon>Eukaryota</taxon>
        <taxon>Fungi</taxon>
        <taxon>Dikarya</taxon>
        <taxon>Ascomycota</taxon>
        <taxon>Pezizomycotina</taxon>
        <taxon>Leotiomycetes</taxon>
        <taxon>Helotiales</taxon>
        <taxon>Sclerotiniaceae</taxon>
        <taxon>Botrytis</taxon>
    </lineage>
</organism>
<feature type="domain" description="Peptidase A1" evidence="4">
    <location>
        <begin position="43"/>
        <end position="395"/>
    </location>
</feature>
<gene>
    <name evidence="5" type="ORF">BofuT4_P150830.1</name>
</gene>
<dbReference type="OrthoDB" id="5361565at2759"/>
<feature type="transmembrane region" description="Helical" evidence="2">
    <location>
        <begin position="463"/>
        <end position="486"/>
    </location>
</feature>
<evidence type="ECO:0000256" key="1">
    <source>
        <dbReference type="SAM" id="MobiDB-lite"/>
    </source>
</evidence>
<evidence type="ECO:0000259" key="4">
    <source>
        <dbReference type="PROSITE" id="PS51767"/>
    </source>
</evidence>
<keyword evidence="2" id="KW-1133">Transmembrane helix</keyword>
<dbReference type="PANTHER" id="PTHR16861">
    <property type="entry name" value="GLYCOPROTEIN 38"/>
    <property type="match status" value="1"/>
</dbReference>
<evidence type="ECO:0000313" key="6">
    <source>
        <dbReference type="Proteomes" id="UP000008177"/>
    </source>
</evidence>
<proteinExistence type="predicted"/>
<dbReference type="InParanoid" id="G2YWF3"/>
<evidence type="ECO:0000256" key="3">
    <source>
        <dbReference type="SAM" id="SignalP"/>
    </source>
</evidence>
<evidence type="ECO:0000313" key="5">
    <source>
        <dbReference type="EMBL" id="CCD55951.1"/>
    </source>
</evidence>
<dbReference type="AlphaFoldDB" id="G2YWF3"/>
<dbReference type="Gene3D" id="2.40.70.10">
    <property type="entry name" value="Acid Proteases"/>
    <property type="match status" value="2"/>
</dbReference>
<dbReference type="InterPro" id="IPR033121">
    <property type="entry name" value="PEPTIDASE_A1"/>
</dbReference>
<dbReference type="Pfam" id="PF00026">
    <property type="entry name" value="Asp"/>
    <property type="match status" value="1"/>
</dbReference>
<feature type="signal peptide" evidence="3">
    <location>
        <begin position="1"/>
        <end position="16"/>
    </location>
</feature>
<keyword evidence="2" id="KW-0812">Transmembrane</keyword>
<dbReference type="Proteomes" id="UP000008177">
    <property type="component" value="Unplaced contigs"/>
</dbReference>
<keyword evidence="3" id="KW-0732">Signal</keyword>
<protein>
    <recommendedName>
        <fullName evidence="4">Peptidase A1 domain-containing protein</fullName>
    </recommendedName>
</protein>
<dbReference type="STRING" id="999810.G2YWF3"/>
<accession>G2YWF3</accession>
<dbReference type="InterPro" id="IPR021109">
    <property type="entry name" value="Peptidase_aspartic_dom_sf"/>
</dbReference>
<reference evidence="6" key="1">
    <citation type="journal article" date="2011" name="PLoS Genet.">
        <title>Genomic analysis of the necrotrophic fungal pathogens Sclerotinia sclerotiorum and Botrytis cinerea.</title>
        <authorList>
            <person name="Amselem J."/>
            <person name="Cuomo C.A."/>
            <person name="van Kan J.A."/>
            <person name="Viaud M."/>
            <person name="Benito E.P."/>
            <person name="Couloux A."/>
            <person name="Coutinho P.M."/>
            <person name="de Vries R.P."/>
            <person name="Dyer P.S."/>
            <person name="Fillinger S."/>
            <person name="Fournier E."/>
            <person name="Gout L."/>
            <person name="Hahn M."/>
            <person name="Kohn L."/>
            <person name="Lapalu N."/>
            <person name="Plummer K.M."/>
            <person name="Pradier J.M."/>
            <person name="Quevillon E."/>
            <person name="Sharon A."/>
            <person name="Simon A."/>
            <person name="ten Have A."/>
            <person name="Tudzynski B."/>
            <person name="Tudzynski P."/>
            <person name="Wincker P."/>
            <person name="Andrew M."/>
            <person name="Anthouard V."/>
            <person name="Beever R.E."/>
            <person name="Beffa R."/>
            <person name="Benoit I."/>
            <person name="Bouzid O."/>
            <person name="Brault B."/>
            <person name="Chen Z."/>
            <person name="Choquer M."/>
            <person name="Collemare J."/>
            <person name="Cotton P."/>
            <person name="Danchin E.G."/>
            <person name="Da Silva C."/>
            <person name="Gautier A."/>
            <person name="Giraud C."/>
            <person name="Giraud T."/>
            <person name="Gonzalez C."/>
            <person name="Grossetete S."/>
            <person name="Guldener U."/>
            <person name="Henrissat B."/>
            <person name="Howlett B.J."/>
            <person name="Kodira C."/>
            <person name="Kretschmer M."/>
            <person name="Lappartient A."/>
            <person name="Leroch M."/>
            <person name="Levis C."/>
            <person name="Mauceli E."/>
            <person name="Neuveglise C."/>
            <person name="Oeser B."/>
            <person name="Pearson M."/>
            <person name="Poulain J."/>
            <person name="Poussereau N."/>
            <person name="Quesneville H."/>
            <person name="Rascle C."/>
            <person name="Schumacher J."/>
            <person name="Segurens B."/>
            <person name="Sexton A."/>
            <person name="Silva E."/>
            <person name="Sirven C."/>
            <person name="Soanes D.M."/>
            <person name="Talbot N.J."/>
            <person name="Templeton M."/>
            <person name="Yandava C."/>
            <person name="Yarden O."/>
            <person name="Zeng Q."/>
            <person name="Rollins J.A."/>
            <person name="Lebrun M.H."/>
            <person name="Dickman M."/>
        </authorList>
    </citation>
    <scope>NUCLEOTIDE SEQUENCE [LARGE SCALE GENOMIC DNA]</scope>
    <source>
        <strain evidence="6">T4</strain>
    </source>
</reference>
<dbReference type="HOGENOM" id="CLU_028892_1_0_1"/>
<keyword evidence="2" id="KW-0472">Membrane</keyword>